<gene>
    <name evidence="2" type="ORF">KHLLAP_LOCUS10451</name>
</gene>
<evidence type="ECO:0000256" key="1">
    <source>
        <dbReference type="SAM" id="MobiDB-lite"/>
    </source>
</evidence>
<accession>A0AAI8VS04</accession>
<dbReference type="Proteomes" id="UP001295740">
    <property type="component" value="Unassembled WGS sequence"/>
</dbReference>
<proteinExistence type="predicted"/>
<evidence type="ECO:0000313" key="3">
    <source>
        <dbReference type="Proteomes" id="UP001295740"/>
    </source>
</evidence>
<organism evidence="2 3">
    <name type="scientific">Anthostomella pinea</name>
    <dbReference type="NCBI Taxonomy" id="933095"/>
    <lineage>
        <taxon>Eukaryota</taxon>
        <taxon>Fungi</taxon>
        <taxon>Dikarya</taxon>
        <taxon>Ascomycota</taxon>
        <taxon>Pezizomycotina</taxon>
        <taxon>Sordariomycetes</taxon>
        <taxon>Xylariomycetidae</taxon>
        <taxon>Xylariales</taxon>
        <taxon>Xylariaceae</taxon>
        <taxon>Anthostomella</taxon>
    </lineage>
</organism>
<name>A0AAI8VS04_9PEZI</name>
<dbReference type="AlphaFoldDB" id="A0AAI8VS04"/>
<sequence>MPGEGVYIPPHRRAVATDSSPTRSRHQLRADAPVYNPTASQHQLRADVQAVARTSPLSDEARAQAIRAAGPFEWETRMCIPEEIPETLRKTARYWRRPVSQSSAEVLAIVPMNVEDPEVREAICQAARELGITESGNGVLGELDRIQPLQLGPTPSSRVEDDLMDIVDRSELTPSCEELRATGMNVSAYRRNICKIRETLIEMGMPLRHQRTWAGVNDSGGGLRSLYPLLGPDPGLDAYIFRNGIMGTDAAFNPRSHTLVQMYGFGVVELEWLQRNPDHVERAEQWATLRRYHALQVWRGPVNCENIRETLRFAYRLRDSRHAMSQAERVPGWGEQLIRLRRLRRLRRLEFTVAELMVCRVWVEFVRWDGQLRFLGFQLRRLRNGLRSADWETLTYEEQRRLLGWPIIGDFVRRYEDLLTPAVDFYPFPGNGAGNWASGGGMPSIRFLEV</sequence>
<evidence type="ECO:0000313" key="2">
    <source>
        <dbReference type="EMBL" id="CAJ2509983.1"/>
    </source>
</evidence>
<dbReference type="EMBL" id="CAUWAG010000013">
    <property type="protein sequence ID" value="CAJ2509983.1"/>
    <property type="molecule type" value="Genomic_DNA"/>
</dbReference>
<feature type="region of interest" description="Disordered" evidence="1">
    <location>
        <begin position="1"/>
        <end position="27"/>
    </location>
</feature>
<keyword evidence="3" id="KW-1185">Reference proteome</keyword>
<reference evidence="2" key="1">
    <citation type="submission" date="2023-10" db="EMBL/GenBank/DDBJ databases">
        <authorList>
            <person name="Hackl T."/>
        </authorList>
    </citation>
    <scope>NUCLEOTIDE SEQUENCE</scope>
</reference>
<protein>
    <submittedName>
        <fullName evidence="2">Uu.00g058830.m01.CDS01</fullName>
    </submittedName>
</protein>
<comment type="caution">
    <text evidence="2">The sequence shown here is derived from an EMBL/GenBank/DDBJ whole genome shotgun (WGS) entry which is preliminary data.</text>
</comment>